<organism evidence="1 2">
    <name type="scientific">Pajaroellobacter abortibovis</name>
    <dbReference type="NCBI Taxonomy" id="1882918"/>
    <lineage>
        <taxon>Bacteria</taxon>
        <taxon>Pseudomonadati</taxon>
        <taxon>Myxococcota</taxon>
        <taxon>Polyangia</taxon>
        <taxon>Polyangiales</taxon>
        <taxon>Polyangiaceae</taxon>
    </lineage>
</organism>
<dbReference type="AlphaFoldDB" id="A0A1L6MXX3"/>
<dbReference type="Proteomes" id="UP000185544">
    <property type="component" value="Chromosome"/>
</dbReference>
<proteinExistence type="predicted"/>
<dbReference type="OrthoDB" id="790324at2"/>
<dbReference type="KEGG" id="pabo:BCY86_06365"/>
<evidence type="ECO:0000313" key="2">
    <source>
        <dbReference type="Proteomes" id="UP000185544"/>
    </source>
</evidence>
<evidence type="ECO:0000313" key="1">
    <source>
        <dbReference type="EMBL" id="APS00342.1"/>
    </source>
</evidence>
<sequence>MREVPYRVSSWRASLLGVGTFIAGAVPVFAQDKIYYRGLIGRGIDWYLSSLAGQSLDAEVDDIGYGVALPVVGGIMAYEKKWWDSPLR</sequence>
<dbReference type="EMBL" id="CP016908">
    <property type="protein sequence ID" value="APS00342.1"/>
    <property type="molecule type" value="Genomic_DNA"/>
</dbReference>
<name>A0A1L6MXX3_9BACT</name>
<accession>A0A1L6MXX3</accession>
<keyword evidence="2" id="KW-1185">Reference proteome</keyword>
<gene>
    <name evidence="1" type="ORF">BCY86_06365</name>
</gene>
<dbReference type="RefSeq" id="WP_075277007.1">
    <property type="nucleotide sequence ID" value="NZ_CP016908.1"/>
</dbReference>
<reference evidence="1 2" key="1">
    <citation type="submission" date="2016-08" db="EMBL/GenBank/DDBJ databases">
        <title>Identification and validation of antigenic proteins from Pajaroellobacter abortibovis using de-novo genome sequence assembly and reverse vaccinology.</title>
        <authorList>
            <person name="Welly B.T."/>
            <person name="Miller M.R."/>
            <person name="Stott J.L."/>
            <person name="Blanchard M.T."/>
            <person name="Islas-Trejo A.D."/>
            <person name="O'Rourke S.M."/>
            <person name="Young A.E."/>
            <person name="Medrano J.F."/>
            <person name="Van Eenennaam A.L."/>
        </authorList>
    </citation>
    <scope>NUCLEOTIDE SEQUENCE [LARGE SCALE GENOMIC DNA]</scope>
    <source>
        <strain evidence="1 2">BTF92-0548A/99-0131</strain>
    </source>
</reference>
<protein>
    <submittedName>
        <fullName evidence="1">Uncharacterized protein</fullName>
    </submittedName>
</protein>